<proteinExistence type="predicted"/>
<keyword evidence="1" id="KW-1133">Transmembrane helix</keyword>
<evidence type="ECO:0000256" key="1">
    <source>
        <dbReference type="SAM" id="Phobius"/>
    </source>
</evidence>
<comment type="caution">
    <text evidence="2">The sequence shown here is derived from an EMBL/GenBank/DDBJ whole genome shotgun (WGS) entry which is preliminary data.</text>
</comment>
<keyword evidence="1" id="KW-0812">Transmembrane</keyword>
<dbReference type="Proteomes" id="UP000299102">
    <property type="component" value="Unassembled WGS sequence"/>
</dbReference>
<evidence type="ECO:0000313" key="2">
    <source>
        <dbReference type="EMBL" id="GBP24984.1"/>
    </source>
</evidence>
<protein>
    <submittedName>
        <fullName evidence="2">Uncharacterized protein</fullName>
    </submittedName>
</protein>
<sequence length="76" mass="8186">MEPIGPYLGGQMNLSWIVVATVTVLVTTVFKGQTSIRAIRENVVIAAHVGSQPHRNHQCTTSLLGANRISDREGMG</sequence>
<keyword evidence="1" id="KW-0472">Membrane</keyword>
<gene>
    <name evidence="2" type="ORF">EVAR_94278_1</name>
</gene>
<reference evidence="2 3" key="1">
    <citation type="journal article" date="2019" name="Commun. Biol.">
        <title>The bagworm genome reveals a unique fibroin gene that provides high tensile strength.</title>
        <authorList>
            <person name="Kono N."/>
            <person name="Nakamura H."/>
            <person name="Ohtoshi R."/>
            <person name="Tomita M."/>
            <person name="Numata K."/>
            <person name="Arakawa K."/>
        </authorList>
    </citation>
    <scope>NUCLEOTIDE SEQUENCE [LARGE SCALE GENOMIC DNA]</scope>
</reference>
<keyword evidence="3" id="KW-1185">Reference proteome</keyword>
<dbReference type="AlphaFoldDB" id="A0A4C1UGE1"/>
<accession>A0A4C1UGE1</accession>
<name>A0A4C1UGE1_EUMVA</name>
<dbReference type="EMBL" id="BGZK01000168">
    <property type="protein sequence ID" value="GBP24984.1"/>
    <property type="molecule type" value="Genomic_DNA"/>
</dbReference>
<evidence type="ECO:0000313" key="3">
    <source>
        <dbReference type="Proteomes" id="UP000299102"/>
    </source>
</evidence>
<organism evidence="2 3">
    <name type="scientific">Eumeta variegata</name>
    <name type="common">Bagworm moth</name>
    <name type="synonym">Eumeta japonica</name>
    <dbReference type="NCBI Taxonomy" id="151549"/>
    <lineage>
        <taxon>Eukaryota</taxon>
        <taxon>Metazoa</taxon>
        <taxon>Ecdysozoa</taxon>
        <taxon>Arthropoda</taxon>
        <taxon>Hexapoda</taxon>
        <taxon>Insecta</taxon>
        <taxon>Pterygota</taxon>
        <taxon>Neoptera</taxon>
        <taxon>Endopterygota</taxon>
        <taxon>Lepidoptera</taxon>
        <taxon>Glossata</taxon>
        <taxon>Ditrysia</taxon>
        <taxon>Tineoidea</taxon>
        <taxon>Psychidae</taxon>
        <taxon>Oiketicinae</taxon>
        <taxon>Eumeta</taxon>
    </lineage>
</organism>
<feature type="transmembrane region" description="Helical" evidence="1">
    <location>
        <begin position="12"/>
        <end position="30"/>
    </location>
</feature>